<dbReference type="RefSeq" id="WP_215618622.1">
    <property type="nucleotide sequence ID" value="NZ_JADOER010000009.1"/>
</dbReference>
<dbReference type="EMBL" id="JADOER010000009">
    <property type="protein sequence ID" value="MBT9312734.1"/>
    <property type="molecule type" value="Genomic_DNA"/>
</dbReference>
<feature type="region of interest" description="Disordered" evidence="1">
    <location>
        <begin position="66"/>
        <end position="91"/>
    </location>
</feature>
<feature type="compositionally biased region" description="Polar residues" evidence="1">
    <location>
        <begin position="67"/>
        <end position="77"/>
    </location>
</feature>
<comment type="caution">
    <text evidence="2">The sequence shown here is derived from an EMBL/GenBank/DDBJ whole genome shotgun (WGS) entry which is preliminary data.</text>
</comment>
<reference evidence="2 3" key="1">
    <citation type="journal article" date="2021" name="Mar. Drugs">
        <title>Genome Reduction and Secondary Metabolism of the Marine Sponge-Associated Cyanobacterium Leptothoe.</title>
        <authorList>
            <person name="Konstantinou D."/>
            <person name="Popin R.V."/>
            <person name="Fewer D.P."/>
            <person name="Sivonen K."/>
            <person name="Gkelis S."/>
        </authorList>
    </citation>
    <scope>NUCLEOTIDE SEQUENCE [LARGE SCALE GENOMIC DNA]</scope>
    <source>
        <strain evidence="2 3">TAU-MAC 1615</strain>
    </source>
</reference>
<name>A0ABS5Y5W1_9CYAN</name>
<keyword evidence="3" id="KW-1185">Reference proteome</keyword>
<evidence type="ECO:0000313" key="3">
    <source>
        <dbReference type="Proteomes" id="UP001196661"/>
    </source>
</evidence>
<gene>
    <name evidence="2" type="ORF">IXB28_10990</name>
</gene>
<dbReference type="Proteomes" id="UP001196661">
    <property type="component" value="Unassembled WGS sequence"/>
</dbReference>
<sequence length="91" mass="10917">MTTPPFRKFSLLFAMWDYLNQPVFDNDVKFVFNPAKFTVGYRTDLLKRCWTKDYTLEKKRYQLEQCWDNNDPQNDNQGEPRLSDPAASERD</sequence>
<accession>A0ABS5Y5W1</accession>
<evidence type="ECO:0000313" key="2">
    <source>
        <dbReference type="EMBL" id="MBT9312734.1"/>
    </source>
</evidence>
<evidence type="ECO:0000256" key="1">
    <source>
        <dbReference type="SAM" id="MobiDB-lite"/>
    </source>
</evidence>
<protein>
    <submittedName>
        <fullName evidence="2">Uncharacterized protein</fullName>
    </submittedName>
</protein>
<organism evidence="2 3">
    <name type="scientific">Leptothoe kymatousa TAU-MAC 1615</name>
    <dbReference type="NCBI Taxonomy" id="2364775"/>
    <lineage>
        <taxon>Bacteria</taxon>
        <taxon>Bacillati</taxon>
        <taxon>Cyanobacteriota</taxon>
        <taxon>Cyanophyceae</taxon>
        <taxon>Nodosilineales</taxon>
        <taxon>Cymatolegaceae</taxon>
        <taxon>Leptothoe</taxon>
        <taxon>Leptothoe kymatousa</taxon>
    </lineage>
</organism>
<proteinExistence type="predicted"/>